<proteinExistence type="predicted"/>
<dbReference type="Proteomes" id="UP000053732">
    <property type="component" value="Unassembled WGS sequence"/>
</dbReference>
<keyword evidence="2" id="KW-1185">Reference proteome</keyword>
<gene>
    <name evidence="1" type="ORF">PCAMFM013_S029g000015</name>
</gene>
<sequence>MVIPTSGITIIPNPHINGLDSSGQGKTRNGCTLNRACVGPAKLRSAEIAKNRISGNAKSLWLARLGWFNLAVKIFAGGQSGKTSFHCENRVMAGHKSSPSGSETEAIRSTGSVQNYVFSKCDHSVRWIPEGRRGRPYPLHPHYLAPFNRWLPSDSVVGGPGIRVGPVWATPGTNPRNIAEPRGL</sequence>
<accession>A0A0G4PQD7</accession>
<protein>
    <submittedName>
        <fullName evidence="1">Str. FM013</fullName>
    </submittedName>
</protein>
<evidence type="ECO:0000313" key="1">
    <source>
        <dbReference type="EMBL" id="CRL28599.1"/>
    </source>
</evidence>
<reference evidence="1 2" key="1">
    <citation type="journal article" date="2014" name="Nat. Commun.">
        <title>Multiple recent horizontal transfers of a large genomic region in cheese making fungi.</title>
        <authorList>
            <person name="Cheeseman K."/>
            <person name="Ropars J."/>
            <person name="Renault P."/>
            <person name="Dupont J."/>
            <person name="Gouzy J."/>
            <person name="Branca A."/>
            <person name="Abraham A.L."/>
            <person name="Ceppi M."/>
            <person name="Conseiller E."/>
            <person name="Debuchy R."/>
            <person name="Malagnac F."/>
            <person name="Goarin A."/>
            <person name="Silar P."/>
            <person name="Lacoste S."/>
            <person name="Sallet E."/>
            <person name="Bensimon A."/>
            <person name="Giraud T."/>
            <person name="Brygoo Y."/>
        </authorList>
    </citation>
    <scope>NUCLEOTIDE SEQUENCE [LARGE SCALE GENOMIC DNA]</scope>
    <source>
        <strain evidence="2">FM 013</strain>
    </source>
</reference>
<name>A0A0G4PQD7_PENC3</name>
<evidence type="ECO:0000313" key="2">
    <source>
        <dbReference type="Proteomes" id="UP000053732"/>
    </source>
</evidence>
<dbReference type="EMBL" id="HG793162">
    <property type="protein sequence ID" value="CRL28599.1"/>
    <property type="molecule type" value="Genomic_DNA"/>
</dbReference>
<organism evidence="1 2">
    <name type="scientific">Penicillium camemberti (strain FM 013)</name>
    <dbReference type="NCBI Taxonomy" id="1429867"/>
    <lineage>
        <taxon>Eukaryota</taxon>
        <taxon>Fungi</taxon>
        <taxon>Dikarya</taxon>
        <taxon>Ascomycota</taxon>
        <taxon>Pezizomycotina</taxon>
        <taxon>Eurotiomycetes</taxon>
        <taxon>Eurotiomycetidae</taxon>
        <taxon>Eurotiales</taxon>
        <taxon>Aspergillaceae</taxon>
        <taxon>Penicillium</taxon>
    </lineage>
</organism>
<dbReference type="AlphaFoldDB" id="A0A0G4PQD7"/>